<dbReference type="RefSeq" id="WP_183635399.1">
    <property type="nucleotide sequence ID" value="NZ_BAABLE010000005.1"/>
</dbReference>
<dbReference type="EMBL" id="JACIET010000002">
    <property type="protein sequence ID" value="MBB4013535.1"/>
    <property type="molecule type" value="Genomic_DNA"/>
</dbReference>
<organism evidence="1 2">
    <name type="scientific">Niveibacterium umoris</name>
    <dbReference type="NCBI Taxonomy" id="1193620"/>
    <lineage>
        <taxon>Bacteria</taxon>
        <taxon>Pseudomonadati</taxon>
        <taxon>Pseudomonadota</taxon>
        <taxon>Betaproteobacteria</taxon>
        <taxon>Rhodocyclales</taxon>
        <taxon>Rhodocyclaceae</taxon>
        <taxon>Niveibacterium</taxon>
    </lineage>
</organism>
<dbReference type="Proteomes" id="UP000561045">
    <property type="component" value="Unassembled WGS sequence"/>
</dbReference>
<proteinExistence type="predicted"/>
<dbReference type="AlphaFoldDB" id="A0A840BJV6"/>
<reference evidence="1 2" key="1">
    <citation type="submission" date="2020-08" db="EMBL/GenBank/DDBJ databases">
        <title>Genomic Encyclopedia of Type Strains, Phase IV (KMG-IV): sequencing the most valuable type-strain genomes for metagenomic binning, comparative biology and taxonomic classification.</title>
        <authorList>
            <person name="Goeker M."/>
        </authorList>
    </citation>
    <scope>NUCLEOTIDE SEQUENCE [LARGE SCALE GENOMIC DNA]</scope>
    <source>
        <strain evidence="1 2">DSM 106739</strain>
    </source>
</reference>
<sequence>MKRQRGFNYIGILILLAILGAVAAKTMEFASTVAQRNAEAELQALGDEFSRAFRHFYEQSPQGAPAFPRDLRELLRDPRFPGTVRHLRRIPRNPLTGRADWAPIPAPGGGIMGVAVIADGEPMRKPQRTLAPATVGAPTPPGAIAPQVPAQTGGYSAWRFGYDPAAAKAAAVPNPAASAPVQ</sequence>
<evidence type="ECO:0000313" key="2">
    <source>
        <dbReference type="Proteomes" id="UP000561045"/>
    </source>
</evidence>
<protein>
    <submittedName>
        <fullName evidence="1">Type II secretory pathway pseudopilin PulG</fullName>
    </submittedName>
</protein>
<accession>A0A840BJV6</accession>
<keyword evidence="2" id="KW-1185">Reference proteome</keyword>
<evidence type="ECO:0000313" key="1">
    <source>
        <dbReference type="EMBL" id="MBB4013535.1"/>
    </source>
</evidence>
<name>A0A840BJV6_9RHOO</name>
<gene>
    <name evidence="1" type="ORF">GGR36_002881</name>
</gene>
<comment type="caution">
    <text evidence="1">The sequence shown here is derived from an EMBL/GenBank/DDBJ whole genome shotgun (WGS) entry which is preliminary data.</text>
</comment>